<dbReference type="SUPFAM" id="SSF49785">
    <property type="entry name" value="Galactose-binding domain-like"/>
    <property type="match status" value="1"/>
</dbReference>
<keyword evidence="1" id="KW-0472">Membrane</keyword>
<dbReference type="AlphaFoldDB" id="A0A9P6XFN4"/>
<keyword evidence="1" id="KW-0812">Transmembrane</keyword>
<dbReference type="Proteomes" id="UP000716291">
    <property type="component" value="Unassembled WGS sequence"/>
</dbReference>
<accession>A0A9P6XFN4</accession>
<evidence type="ECO:0000313" key="2">
    <source>
        <dbReference type="EMBL" id="KAG1312713.1"/>
    </source>
</evidence>
<keyword evidence="3" id="KW-1185">Reference proteome</keyword>
<dbReference type="InterPro" id="IPR008979">
    <property type="entry name" value="Galactose-bd-like_sf"/>
</dbReference>
<dbReference type="EMBL" id="JAANQT010000255">
    <property type="protein sequence ID" value="KAG1312713.1"/>
    <property type="molecule type" value="Genomic_DNA"/>
</dbReference>
<sequence>MRGQDNKYSHRPQNSLRGIQINISSDPFQHRIPSYFQRVWQESKLRKWTSVVKRRCIKRFQRSNWIELGLVGLSVFAGCMLLLVHVGFFSGKKYQDWQQDHEVDVLEQVDLLEKVYPDEGRLQTTAVVWISQDHGSVDDIIKDLCEYDMFNSFIIWNDNPAIQLTNAMIKGCYSNKINIINAPKSIGVAGRYHACQSAKTTYCYFQDIPNKKRLRSIYANFLRSTHLIHGESSSYESYIDSHWRYCFSNQEEVELHTCYIDMGSGTFASKEMVSKFINKYNNTNEYADVHFILNMNQIPYQLEGHGSFTKEPSTKEIEHLNQGLKTLYNDLKKKIPYSDSIMDQRHARASCGRDQCLFLTNVAVFPDVQLFSYNPTIDVRTLKQMHDDYIIKDYYQDHHYAFAVDEDDSTSWKSAENIRAGDYIGLDLLMPMRIPLKYRLVSRHPYAYMSSIRIQISYDSSQWIKLHPSPFMKCEMMDMDDELLECHFIVRETGYRYIRLESQKDLEFGFNVHELSFNGKVKKDKNGQLLDIAFEQDGIAFVEDN</sequence>
<evidence type="ECO:0000256" key="1">
    <source>
        <dbReference type="SAM" id="Phobius"/>
    </source>
</evidence>
<dbReference type="Gene3D" id="2.60.120.260">
    <property type="entry name" value="Galactose-binding domain-like"/>
    <property type="match status" value="1"/>
</dbReference>
<feature type="transmembrane region" description="Helical" evidence="1">
    <location>
        <begin position="65"/>
        <end position="89"/>
    </location>
</feature>
<name>A0A9P6XFN4_RHIOR</name>
<organism evidence="2 3">
    <name type="scientific">Rhizopus oryzae</name>
    <name type="common">Mucormycosis agent</name>
    <name type="synonym">Rhizopus arrhizus var. delemar</name>
    <dbReference type="NCBI Taxonomy" id="64495"/>
    <lineage>
        <taxon>Eukaryota</taxon>
        <taxon>Fungi</taxon>
        <taxon>Fungi incertae sedis</taxon>
        <taxon>Mucoromycota</taxon>
        <taxon>Mucoromycotina</taxon>
        <taxon>Mucoromycetes</taxon>
        <taxon>Mucorales</taxon>
        <taxon>Mucorineae</taxon>
        <taxon>Rhizopodaceae</taxon>
        <taxon>Rhizopus</taxon>
    </lineage>
</organism>
<keyword evidence="1" id="KW-1133">Transmembrane helix</keyword>
<comment type="caution">
    <text evidence="2">The sequence shown here is derived from an EMBL/GenBank/DDBJ whole genome shotgun (WGS) entry which is preliminary data.</text>
</comment>
<protein>
    <submittedName>
        <fullName evidence="2">Uncharacterized protein</fullName>
    </submittedName>
</protein>
<reference evidence="2" key="1">
    <citation type="journal article" date="2020" name="Microb. Genom.">
        <title>Genetic diversity of clinical and environmental Mucorales isolates obtained from an investigation of mucormycosis cases among solid organ transplant recipients.</title>
        <authorList>
            <person name="Nguyen M.H."/>
            <person name="Kaul D."/>
            <person name="Muto C."/>
            <person name="Cheng S.J."/>
            <person name="Richter R.A."/>
            <person name="Bruno V.M."/>
            <person name="Liu G."/>
            <person name="Beyhan S."/>
            <person name="Sundermann A.J."/>
            <person name="Mounaud S."/>
            <person name="Pasculle A.W."/>
            <person name="Nierman W.C."/>
            <person name="Driscoll E."/>
            <person name="Cumbie R."/>
            <person name="Clancy C.J."/>
            <person name="Dupont C.L."/>
        </authorList>
    </citation>
    <scope>NUCLEOTIDE SEQUENCE</scope>
    <source>
        <strain evidence="2">GL11</strain>
    </source>
</reference>
<gene>
    <name evidence="2" type="ORF">G6F64_002817</name>
</gene>
<evidence type="ECO:0000313" key="3">
    <source>
        <dbReference type="Proteomes" id="UP000716291"/>
    </source>
</evidence>
<proteinExistence type="predicted"/>
<dbReference type="OrthoDB" id="1684102at2759"/>